<protein>
    <submittedName>
        <fullName evidence="1">Uncharacterized protein</fullName>
    </submittedName>
</protein>
<sequence length="230" mass="27234">MKYQTDTYSARVRNVDGNKLAVEINEQINLERLKTIYDGYVGPREVEIRFTDPRKFTKQQRYFFFALVNDINTFTGQPRDDLKEMFYFQYEQETGREISLKDTSNASVSDVVVLTDLVIDFIFENDIPFKDGYEILPGHIDYYFYKCVMNRVCCICGKHNADIDHFSKTVGMGNNRDKVDGEKYDYAALCREHHTIKHSMPLWEFKDRYKVKGVRLTQEEIEKIRKVSYE</sequence>
<dbReference type="InterPro" id="IPR041242">
    <property type="entry name" value="HNHc_6"/>
</dbReference>
<dbReference type="OrthoDB" id="1665841at2"/>
<dbReference type="Proteomes" id="UP000178622">
    <property type="component" value="Unassembled WGS sequence"/>
</dbReference>
<dbReference type="RefSeq" id="WP_070792768.1">
    <property type="nucleotide sequence ID" value="NZ_MKIR01000023.1"/>
</dbReference>
<evidence type="ECO:0000313" key="2">
    <source>
        <dbReference type="Proteomes" id="UP000178622"/>
    </source>
</evidence>
<dbReference type="STRING" id="1859473.BG261_05450"/>
<dbReference type="Pfam" id="PF16784">
    <property type="entry name" value="HNHc_6"/>
    <property type="match status" value="1"/>
</dbReference>
<dbReference type="AlphaFoldDB" id="A0A1E8GKQ3"/>
<organism evidence="1 2">
    <name type="scientific">Floricoccus tropicus</name>
    <dbReference type="NCBI Taxonomy" id="1859473"/>
    <lineage>
        <taxon>Bacteria</taxon>
        <taxon>Bacillati</taxon>
        <taxon>Bacillota</taxon>
        <taxon>Bacilli</taxon>
        <taxon>Lactobacillales</taxon>
        <taxon>Streptococcaceae</taxon>
        <taxon>Floricoccus</taxon>
    </lineage>
</organism>
<accession>A0A1E8GKQ3</accession>
<reference evidence="2" key="1">
    <citation type="submission" date="2016-09" db="EMBL/GenBank/DDBJ databases">
        <title>Draft genome sequence of a novel species of the family Streptococcaceae isolated from flowers.</title>
        <authorList>
            <person name="Chuah L.-O."/>
            <person name="Yap K.-P."/>
            <person name="Thong K.L."/>
            <person name="Liong M.T."/>
            <person name="Ahmad R."/>
            <person name="Rusul G."/>
        </authorList>
    </citation>
    <scope>NUCLEOTIDE SEQUENCE [LARGE SCALE GENOMIC DNA]</scope>
    <source>
        <strain evidence="2">DF1</strain>
    </source>
</reference>
<keyword evidence="2" id="KW-1185">Reference proteome</keyword>
<name>A0A1E8GKQ3_9LACT</name>
<comment type="caution">
    <text evidence="1">The sequence shown here is derived from an EMBL/GenBank/DDBJ whole genome shotgun (WGS) entry which is preliminary data.</text>
</comment>
<dbReference type="EMBL" id="MKIR01000023">
    <property type="protein sequence ID" value="OFI48835.1"/>
    <property type="molecule type" value="Genomic_DNA"/>
</dbReference>
<proteinExistence type="predicted"/>
<gene>
    <name evidence="1" type="ORF">BG261_05450</name>
</gene>
<evidence type="ECO:0000313" key="1">
    <source>
        <dbReference type="EMBL" id="OFI48835.1"/>
    </source>
</evidence>